<evidence type="ECO:0000259" key="19">
    <source>
        <dbReference type="Pfam" id="PF00662"/>
    </source>
</evidence>
<dbReference type="InterPro" id="IPR001750">
    <property type="entry name" value="ND/Mrp_TM"/>
</dbReference>
<keyword evidence="8" id="KW-1278">Translocase</keyword>
<name>A0A0U2VV50_9BILA</name>
<evidence type="ECO:0000256" key="5">
    <source>
        <dbReference type="ARBA" id="ARBA00022660"/>
    </source>
</evidence>
<dbReference type="EMBL" id="KT862786">
    <property type="protein sequence ID" value="ALS20048.1"/>
    <property type="molecule type" value="Genomic_DNA"/>
</dbReference>
<feature type="transmembrane region" description="Helical" evidence="16">
    <location>
        <begin position="392"/>
        <end position="412"/>
    </location>
</feature>
<evidence type="ECO:0000256" key="2">
    <source>
        <dbReference type="ARBA" id="ARBA00012944"/>
    </source>
</evidence>
<evidence type="ECO:0000256" key="11">
    <source>
        <dbReference type="ARBA" id="ARBA00023027"/>
    </source>
</evidence>
<feature type="domain" description="NADH-Ubiquinone oxidoreductase (complex I) chain 5 N-terminal" evidence="19">
    <location>
        <begin position="55"/>
        <end position="104"/>
    </location>
</feature>
<evidence type="ECO:0000256" key="1">
    <source>
        <dbReference type="ARBA" id="ARBA00004448"/>
    </source>
</evidence>
<feature type="transmembrane region" description="Helical" evidence="16">
    <location>
        <begin position="353"/>
        <end position="372"/>
    </location>
</feature>
<evidence type="ECO:0000256" key="3">
    <source>
        <dbReference type="ARBA" id="ARBA00021096"/>
    </source>
</evidence>
<evidence type="ECO:0000256" key="13">
    <source>
        <dbReference type="ARBA" id="ARBA00023128"/>
    </source>
</evidence>
<feature type="transmembrane region" description="Helical" evidence="16">
    <location>
        <begin position="106"/>
        <end position="122"/>
    </location>
</feature>
<sequence>MSLLIILSVTLTSILMMIQPSKTTNKLMTPMILSTPLILTIMNSIKSLNMTQPKWAEVMFTELPININLDMQSITFSLVALFITTNIITFSCYYMKNDSDKKTFKTMLVIFLMFMLILLTANNMVQIFIGWEGVGMMSFLLISWWTTRNLANAAAMQAIIYNRTGDMGLIVAAALTITSSPSMNFQHMTLHNTNSVIMSVGLLLAAAGKSAQLGMHPWLPAAMEGPTPVSALLHSSTMVVAGVYLMMRMAPLLTKTHFLPNLALLGACTALFASTTALYQNDIKKVIAYSTTSQLGLMMFSIGVGQPLLALYHMMTHGFFKALLFMCAGSAIHNNKDDQDTRTSNNMKMESPISTACMMTGSLALMGTPFLAGFYSKDLIIEFASKSSTNTLSLTMIITATALTAAYSTRLIKAITENTANNTPTKMKEEPTNLLIPLIALSTGAMMSGWAMINFMAENTQEEQPLPSSLKILTLIVSLAAMNMIMNFNTVNTSTFLNTAWFFNSLNHTKNTKTVMKNMLKGPTMTGDQGWLEVNGPTGITKNLNLAGRKTTVKTTKMKTHLKTLLLSMTILLIMM</sequence>
<keyword evidence="12 16" id="KW-0830">Ubiquinone</keyword>
<comment type="function">
    <text evidence="16">Core subunit of the mitochondrial membrane respiratory chain NADH dehydrogenase (Complex I) which catalyzes electron transfer from NADH through the respiratory chain, using ubiquinone as an electron acceptor. Essential for the catalytic activity and assembly of complex I.</text>
</comment>
<dbReference type="GO" id="GO:0042773">
    <property type="term" value="P:ATP synthesis coupled electron transport"/>
    <property type="evidence" value="ECO:0007669"/>
    <property type="project" value="InterPro"/>
</dbReference>
<keyword evidence="9" id="KW-0249">Electron transport</keyword>
<evidence type="ECO:0000313" key="21">
    <source>
        <dbReference type="EMBL" id="ALS20048.1"/>
    </source>
</evidence>
<dbReference type="PRINTS" id="PR01434">
    <property type="entry name" value="NADHDHGNASE5"/>
</dbReference>
<dbReference type="PANTHER" id="PTHR42829:SF2">
    <property type="entry name" value="NADH-UBIQUINONE OXIDOREDUCTASE CHAIN 5"/>
    <property type="match status" value="1"/>
</dbReference>
<gene>
    <name evidence="21" type="primary">ND5</name>
</gene>
<keyword evidence="10 16" id="KW-1133">Transmembrane helix</keyword>
<comment type="similarity">
    <text evidence="16">Belongs to the complex I subunit 5 family.</text>
</comment>
<evidence type="ECO:0000256" key="7">
    <source>
        <dbReference type="ARBA" id="ARBA00022792"/>
    </source>
</evidence>
<dbReference type="CTD" id="4540"/>
<dbReference type="InterPro" id="IPR003945">
    <property type="entry name" value="NU5C-like"/>
</dbReference>
<feature type="transmembrane region" description="Helical" evidence="16">
    <location>
        <begin position="286"/>
        <end position="304"/>
    </location>
</feature>
<dbReference type="Pfam" id="PF00662">
    <property type="entry name" value="Proton_antipo_N"/>
    <property type="match status" value="1"/>
</dbReference>
<evidence type="ECO:0000256" key="16">
    <source>
        <dbReference type="RuleBase" id="RU003404"/>
    </source>
</evidence>
<comment type="catalytic activity">
    <reaction evidence="15 16">
        <text>a ubiquinone + NADH + 5 H(+)(in) = a ubiquinol + NAD(+) + 4 H(+)(out)</text>
        <dbReference type="Rhea" id="RHEA:29091"/>
        <dbReference type="Rhea" id="RHEA-COMP:9565"/>
        <dbReference type="Rhea" id="RHEA-COMP:9566"/>
        <dbReference type="ChEBI" id="CHEBI:15378"/>
        <dbReference type="ChEBI" id="CHEBI:16389"/>
        <dbReference type="ChEBI" id="CHEBI:17976"/>
        <dbReference type="ChEBI" id="CHEBI:57540"/>
        <dbReference type="ChEBI" id="CHEBI:57945"/>
        <dbReference type="EC" id="7.1.1.2"/>
    </reaction>
</comment>
<feature type="chain" id="PRO_5006833190" description="NADH-ubiquinone oxidoreductase chain 5" evidence="17">
    <location>
        <begin position="24"/>
        <end position="576"/>
    </location>
</feature>
<feature type="transmembrane region" description="Helical" evidence="16">
    <location>
        <begin position="310"/>
        <end position="332"/>
    </location>
</feature>
<protein>
    <recommendedName>
        <fullName evidence="3 16">NADH-ubiquinone oxidoreductase chain 5</fullName>
        <ecNumber evidence="2 16">7.1.1.2</ecNumber>
    </recommendedName>
</protein>
<dbReference type="AlphaFoldDB" id="A0A0U2VV50"/>
<evidence type="ECO:0000256" key="17">
    <source>
        <dbReference type="SAM" id="SignalP"/>
    </source>
</evidence>
<evidence type="ECO:0000256" key="6">
    <source>
        <dbReference type="ARBA" id="ARBA00022692"/>
    </source>
</evidence>
<evidence type="ECO:0000256" key="12">
    <source>
        <dbReference type="ARBA" id="ARBA00023075"/>
    </source>
</evidence>
<dbReference type="GO" id="GO:0015990">
    <property type="term" value="P:electron transport coupled proton transport"/>
    <property type="evidence" value="ECO:0007669"/>
    <property type="project" value="TreeGrafter"/>
</dbReference>
<dbReference type="RefSeq" id="YP_009228861.1">
    <property type="nucleotide sequence ID" value="NC_029217.1"/>
</dbReference>
<keyword evidence="11 16" id="KW-0520">NAD</keyword>
<dbReference type="Pfam" id="PF06455">
    <property type="entry name" value="NADH5_C"/>
    <property type="match status" value="1"/>
</dbReference>
<proteinExistence type="inferred from homology"/>
<dbReference type="EC" id="7.1.1.2" evidence="2 16"/>
<evidence type="ECO:0000256" key="4">
    <source>
        <dbReference type="ARBA" id="ARBA00022448"/>
    </source>
</evidence>
<keyword evidence="14 16" id="KW-0472">Membrane</keyword>
<feature type="domain" description="NADH dehydrogenase subunit 5 C-terminal" evidence="20">
    <location>
        <begin position="407"/>
        <end position="576"/>
    </location>
</feature>
<keyword evidence="4 16" id="KW-0813">Transport</keyword>
<evidence type="ECO:0000259" key="18">
    <source>
        <dbReference type="Pfam" id="PF00361"/>
    </source>
</evidence>
<keyword evidence="17" id="KW-0732">Signal</keyword>
<evidence type="ECO:0000256" key="14">
    <source>
        <dbReference type="ARBA" id="ARBA00023136"/>
    </source>
</evidence>
<evidence type="ECO:0000256" key="9">
    <source>
        <dbReference type="ARBA" id="ARBA00022982"/>
    </source>
</evidence>
<feature type="transmembrane region" description="Helical" evidence="16">
    <location>
        <begin position="469"/>
        <end position="488"/>
    </location>
</feature>
<keyword evidence="5" id="KW-0679">Respiratory chain</keyword>
<dbReference type="GO" id="GO:0003954">
    <property type="term" value="F:NADH dehydrogenase activity"/>
    <property type="evidence" value="ECO:0007669"/>
    <property type="project" value="TreeGrafter"/>
</dbReference>
<feature type="signal peptide" evidence="17">
    <location>
        <begin position="1"/>
        <end position="23"/>
    </location>
</feature>
<dbReference type="PANTHER" id="PTHR42829">
    <property type="entry name" value="NADH-UBIQUINONE OXIDOREDUCTASE CHAIN 5"/>
    <property type="match status" value="1"/>
</dbReference>
<keyword evidence="13 16" id="KW-0496">Mitochondrion</keyword>
<dbReference type="GO" id="GO:0005743">
    <property type="term" value="C:mitochondrial inner membrane"/>
    <property type="evidence" value="ECO:0007669"/>
    <property type="project" value="UniProtKB-SubCell"/>
</dbReference>
<evidence type="ECO:0000259" key="20">
    <source>
        <dbReference type="Pfam" id="PF06455"/>
    </source>
</evidence>
<comment type="subcellular location">
    <subcellularLocation>
        <location evidence="1">Mitochondrion inner membrane</location>
        <topology evidence="1">Multi-pass membrane protein</topology>
    </subcellularLocation>
</comment>
<reference evidence="21" key="1">
    <citation type="submission" date="2015-09" db="EMBL/GenBank/DDBJ databases">
        <title>New deep-sea species of Xenoturbella and the position of Xenacoelomorpha.</title>
        <authorList>
            <person name="Rouse G.W."/>
            <person name="Wilson N.G."/>
            <person name="Carvajal J.I."/>
            <person name="Vrijenhoek R.C."/>
        </authorList>
    </citation>
    <scope>NUCLEOTIDE SEQUENCE</scope>
</reference>
<dbReference type="GeneID" id="26834218"/>
<accession>A0A0U2VV50</accession>
<dbReference type="Pfam" id="PF00361">
    <property type="entry name" value="Proton_antipo_M"/>
    <property type="match status" value="1"/>
</dbReference>
<feature type="domain" description="NADH:quinone oxidoreductase/Mrp antiporter transmembrane" evidence="18">
    <location>
        <begin position="121"/>
        <end position="399"/>
    </location>
</feature>
<keyword evidence="7" id="KW-0999">Mitochondrion inner membrane</keyword>
<keyword evidence="6 16" id="KW-0812">Transmembrane</keyword>
<evidence type="ECO:0000256" key="8">
    <source>
        <dbReference type="ARBA" id="ARBA00022967"/>
    </source>
</evidence>
<feature type="transmembrane region" description="Helical" evidence="16">
    <location>
        <begin position="433"/>
        <end position="457"/>
    </location>
</feature>
<evidence type="ECO:0000256" key="10">
    <source>
        <dbReference type="ARBA" id="ARBA00022989"/>
    </source>
</evidence>
<geneLocation type="mitochondrion" evidence="21"/>
<feature type="transmembrane region" description="Helical" evidence="16">
    <location>
        <begin position="74"/>
        <end position="94"/>
    </location>
</feature>
<organism evidence="21">
    <name type="scientific">Xenoturbella churro</name>
    <dbReference type="NCBI Taxonomy" id="1768098"/>
    <lineage>
        <taxon>Eukaryota</taxon>
        <taxon>Metazoa</taxon>
        <taxon>Xenacoelomorpha</taxon>
        <taxon>Xenoturbellida</taxon>
        <taxon>Xenoturbellidae</taxon>
        <taxon>Xenoturbella</taxon>
    </lineage>
</organism>
<dbReference type="InterPro" id="IPR010934">
    <property type="entry name" value="NADH_DH_su5_C"/>
</dbReference>
<evidence type="ECO:0000256" key="15">
    <source>
        <dbReference type="ARBA" id="ARBA00049551"/>
    </source>
</evidence>
<dbReference type="InterPro" id="IPR001516">
    <property type="entry name" value="Proton_antipo_N"/>
</dbReference>
<dbReference type="GO" id="GO:0008137">
    <property type="term" value="F:NADH dehydrogenase (ubiquinone) activity"/>
    <property type="evidence" value="ECO:0007669"/>
    <property type="project" value="UniProtKB-EC"/>
</dbReference>
<feature type="transmembrane region" description="Helical" evidence="16">
    <location>
        <begin position="259"/>
        <end position="279"/>
    </location>
</feature>